<dbReference type="InterPro" id="IPR004358">
    <property type="entry name" value="Sig_transdc_His_kin-like_C"/>
</dbReference>
<name>A0A2Z6AVV3_9BACT</name>
<protein>
    <recommendedName>
        <fullName evidence="3">histidine kinase</fullName>
        <ecNumber evidence="3">2.7.13.3</ecNumber>
    </recommendedName>
</protein>
<dbReference type="SMART" id="SM00304">
    <property type="entry name" value="HAMP"/>
    <property type="match status" value="1"/>
</dbReference>
<evidence type="ECO:0000256" key="7">
    <source>
        <dbReference type="ARBA" id="ARBA00022692"/>
    </source>
</evidence>
<dbReference type="NCBIfam" id="TIGR00229">
    <property type="entry name" value="sensory_box"/>
    <property type="match status" value="1"/>
</dbReference>
<comment type="catalytic activity">
    <reaction evidence="1">
        <text>ATP + protein L-histidine = ADP + protein N-phospho-L-histidine.</text>
        <dbReference type="EC" id="2.7.13.3"/>
    </reaction>
</comment>
<feature type="domain" description="Histidine kinase" evidence="16">
    <location>
        <begin position="522"/>
        <end position="733"/>
    </location>
</feature>
<dbReference type="GO" id="GO:0005886">
    <property type="term" value="C:plasma membrane"/>
    <property type="evidence" value="ECO:0007669"/>
    <property type="project" value="UniProtKB-SubCell"/>
</dbReference>
<evidence type="ECO:0000256" key="14">
    <source>
        <dbReference type="SAM" id="Coils"/>
    </source>
</evidence>
<evidence type="ECO:0000256" key="8">
    <source>
        <dbReference type="ARBA" id="ARBA00022741"/>
    </source>
</evidence>
<dbReference type="CDD" id="cd00082">
    <property type="entry name" value="HisKA"/>
    <property type="match status" value="1"/>
</dbReference>
<accession>A0A2Z6AVV3</accession>
<evidence type="ECO:0000256" key="2">
    <source>
        <dbReference type="ARBA" id="ARBA00004651"/>
    </source>
</evidence>
<dbReference type="Pfam" id="PF19312">
    <property type="entry name" value="NtrY_N"/>
    <property type="match status" value="1"/>
</dbReference>
<comment type="subcellular location">
    <subcellularLocation>
        <location evidence="2">Cell membrane</location>
        <topology evidence="2">Multi-pass membrane protein</topology>
    </subcellularLocation>
</comment>
<dbReference type="InterPro" id="IPR036097">
    <property type="entry name" value="HisK_dim/P_sf"/>
</dbReference>
<feature type="transmembrane region" description="Helical" evidence="15">
    <location>
        <begin position="96"/>
        <end position="118"/>
    </location>
</feature>
<dbReference type="RefSeq" id="WP_126376452.1">
    <property type="nucleotide sequence ID" value="NZ_AP017378.1"/>
</dbReference>
<evidence type="ECO:0000256" key="13">
    <source>
        <dbReference type="ARBA" id="ARBA00023136"/>
    </source>
</evidence>
<keyword evidence="7 15" id="KW-0812">Transmembrane</keyword>
<keyword evidence="6" id="KW-0808">Transferase</keyword>
<organism evidence="19 20">
    <name type="scientific">Desulfovibrio ferrophilus</name>
    <dbReference type="NCBI Taxonomy" id="241368"/>
    <lineage>
        <taxon>Bacteria</taxon>
        <taxon>Pseudomonadati</taxon>
        <taxon>Thermodesulfobacteriota</taxon>
        <taxon>Desulfovibrionia</taxon>
        <taxon>Desulfovibrionales</taxon>
        <taxon>Desulfovibrionaceae</taxon>
        <taxon>Desulfovibrio</taxon>
    </lineage>
</organism>
<dbReference type="OrthoDB" id="9781147at2"/>
<sequence length="733" mass="82762">MDPAESIQVNVGKTRERKRRQRELLLAMGLLLVVVILTGVELKYFGEISSFVFLGLFNINVILLFVVLFVVLRNMVKLFLERRRNVLGSRLRSRMVMAFLTLSIVPTVLMFVLGAMFVQTSVDFWFKTQVEDSLEQALKVGQAFYTSSQERLERRAGHLVDRIVLRKYAWGGKAMDEFLQEKRQEYDLGVVGVVRPDGTKQNWHAEAMWEDLWPDIKGSINWESQKEHPEFWSTIRPGPGADMVIGLMPVDDGKTGYILLGESIGHGLLYKLDQIVQGVSEYKQIRTMKHQWKLALYVLLAVVTLLIVMGAIWFGIRLAKEFSAPVQALAEGTQRVARGDLSVRLDDSASDELGFLVQSFNQMAEDLQQSRARLTKANLQLNRQNRELEQWGRYIEALLDNITAGVISLDSQGRISTVNKAAESMLGLDGDLILGRKPRDLLQGEYLGMLREVFDQLMESPFSQWQRQLDLNLGSRDLKLLVNCVTLNSADGKPAGLVAVFEDITDIEKMQRVAAWREVARRIAHEIKNPLTPIKLSAQRIERKFASKVDDPVLAQCTDIIVRQVENMQGMVKEFSAFAKLPEVELRMDYPAPLIEEVVDMFEHSHSAIHWELIFDASIPQIRMDRDSIRRVLINVLTNAAEALGGQEDAAVLVHVSHDAVTGWVRMEVRDNGPGLSQEERSRLFEPYFSQKKGGTGLGLTIVKSIVSDHHGYVRAVPGSERGTTVVIELPVS</sequence>
<feature type="transmembrane region" description="Helical" evidence="15">
    <location>
        <begin position="294"/>
        <end position="316"/>
    </location>
</feature>
<dbReference type="InterPro" id="IPR045671">
    <property type="entry name" value="NtrY-like_N"/>
</dbReference>
<keyword evidence="9 19" id="KW-0418">Kinase</keyword>
<dbReference type="GO" id="GO:0000156">
    <property type="term" value="F:phosphorelay response regulator activity"/>
    <property type="evidence" value="ECO:0007669"/>
    <property type="project" value="TreeGrafter"/>
</dbReference>
<evidence type="ECO:0000256" key="12">
    <source>
        <dbReference type="ARBA" id="ARBA00023012"/>
    </source>
</evidence>
<keyword evidence="4" id="KW-1003">Cell membrane</keyword>
<dbReference type="PROSITE" id="PS50885">
    <property type="entry name" value="HAMP"/>
    <property type="match status" value="1"/>
</dbReference>
<dbReference type="CDD" id="cd06225">
    <property type="entry name" value="HAMP"/>
    <property type="match status" value="1"/>
</dbReference>
<keyword evidence="20" id="KW-1185">Reference proteome</keyword>
<dbReference type="SMART" id="SM00387">
    <property type="entry name" value="HATPase_c"/>
    <property type="match status" value="1"/>
</dbReference>
<evidence type="ECO:0000259" key="16">
    <source>
        <dbReference type="PROSITE" id="PS50109"/>
    </source>
</evidence>
<dbReference type="InterPro" id="IPR003661">
    <property type="entry name" value="HisK_dim/P_dom"/>
</dbReference>
<evidence type="ECO:0000256" key="10">
    <source>
        <dbReference type="ARBA" id="ARBA00022840"/>
    </source>
</evidence>
<feature type="domain" description="HAMP" evidence="18">
    <location>
        <begin position="320"/>
        <end position="372"/>
    </location>
</feature>
<dbReference type="SMART" id="SM00388">
    <property type="entry name" value="HisKA"/>
    <property type="match status" value="1"/>
</dbReference>
<feature type="transmembrane region" description="Helical" evidence="15">
    <location>
        <begin position="51"/>
        <end position="76"/>
    </location>
</feature>
<dbReference type="Pfam" id="PF00672">
    <property type="entry name" value="HAMP"/>
    <property type="match status" value="1"/>
</dbReference>
<feature type="transmembrane region" description="Helical" evidence="15">
    <location>
        <begin position="24"/>
        <end position="45"/>
    </location>
</feature>
<evidence type="ECO:0000256" key="9">
    <source>
        <dbReference type="ARBA" id="ARBA00022777"/>
    </source>
</evidence>
<dbReference type="GO" id="GO:0007234">
    <property type="term" value="P:osmosensory signaling via phosphorelay pathway"/>
    <property type="evidence" value="ECO:0007669"/>
    <property type="project" value="TreeGrafter"/>
</dbReference>
<dbReference type="AlphaFoldDB" id="A0A2Z6AVV3"/>
<dbReference type="PROSITE" id="PS50112">
    <property type="entry name" value="PAS"/>
    <property type="match status" value="1"/>
</dbReference>
<dbReference type="InterPro" id="IPR013656">
    <property type="entry name" value="PAS_4"/>
</dbReference>
<keyword evidence="11 15" id="KW-1133">Transmembrane helix</keyword>
<dbReference type="KEGG" id="dfl:DFE_0579"/>
<dbReference type="CDD" id="cd00130">
    <property type="entry name" value="PAS"/>
    <property type="match status" value="1"/>
</dbReference>
<dbReference type="InterPro" id="IPR005467">
    <property type="entry name" value="His_kinase_dom"/>
</dbReference>
<dbReference type="Gene3D" id="3.30.450.20">
    <property type="entry name" value="PAS domain"/>
    <property type="match status" value="1"/>
</dbReference>
<dbReference type="GO" id="GO:0005524">
    <property type="term" value="F:ATP binding"/>
    <property type="evidence" value="ECO:0007669"/>
    <property type="project" value="UniProtKB-KW"/>
</dbReference>
<dbReference type="PIRSF" id="PIRSF037532">
    <property type="entry name" value="STHK_NtrY"/>
    <property type="match status" value="1"/>
</dbReference>
<evidence type="ECO:0000256" key="15">
    <source>
        <dbReference type="SAM" id="Phobius"/>
    </source>
</evidence>
<evidence type="ECO:0000313" key="19">
    <source>
        <dbReference type="EMBL" id="BBD07305.1"/>
    </source>
</evidence>
<feature type="coiled-coil region" evidence="14">
    <location>
        <begin position="357"/>
        <end position="387"/>
    </location>
</feature>
<dbReference type="InterPro" id="IPR050351">
    <property type="entry name" value="BphY/WalK/GraS-like"/>
</dbReference>
<keyword evidence="5" id="KW-0597">Phosphoprotein</keyword>
<dbReference type="Pfam" id="PF02518">
    <property type="entry name" value="HATPase_c"/>
    <property type="match status" value="1"/>
</dbReference>
<keyword evidence="14" id="KW-0175">Coiled coil</keyword>
<dbReference type="SUPFAM" id="SSF158472">
    <property type="entry name" value="HAMP domain-like"/>
    <property type="match status" value="1"/>
</dbReference>
<evidence type="ECO:0000256" key="6">
    <source>
        <dbReference type="ARBA" id="ARBA00022679"/>
    </source>
</evidence>
<evidence type="ECO:0000256" key="4">
    <source>
        <dbReference type="ARBA" id="ARBA00022475"/>
    </source>
</evidence>
<dbReference type="GO" id="GO:0030295">
    <property type="term" value="F:protein kinase activator activity"/>
    <property type="evidence" value="ECO:0007669"/>
    <property type="project" value="TreeGrafter"/>
</dbReference>
<dbReference type="Proteomes" id="UP000269883">
    <property type="component" value="Chromosome"/>
</dbReference>
<feature type="domain" description="PAS" evidence="17">
    <location>
        <begin position="395"/>
        <end position="461"/>
    </location>
</feature>
<keyword evidence="8" id="KW-0547">Nucleotide-binding</keyword>
<evidence type="ECO:0000259" key="17">
    <source>
        <dbReference type="PROSITE" id="PS50112"/>
    </source>
</evidence>
<dbReference type="Gene3D" id="6.10.340.10">
    <property type="match status" value="1"/>
</dbReference>
<evidence type="ECO:0000259" key="18">
    <source>
        <dbReference type="PROSITE" id="PS50885"/>
    </source>
</evidence>
<evidence type="ECO:0000256" key="5">
    <source>
        <dbReference type="ARBA" id="ARBA00022553"/>
    </source>
</evidence>
<dbReference type="PANTHER" id="PTHR42878:SF13">
    <property type="entry name" value="HISTIDINE KINASE"/>
    <property type="match status" value="1"/>
</dbReference>
<dbReference type="Pfam" id="PF08448">
    <property type="entry name" value="PAS_4"/>
    <property type="match status" value="1"/>
</dbReference>
<dbReference type="PROSITE" id="PS50109">
    <property type="entry name" value="HIS_KIN"/>
    <property type="match status" value="1"/>
</dbReference>
<gene>
    <name evidence="19" type="ORF">DFE_0579</name>
</gene>
<dbReference type="EC" id="2.7.13.3" evidence="3"/>
<dbReference type="SUPFAM" id="SSF47384">
    <property type="entry name" value="Homodimeric domain of signal transducing histidine kinase"/>
    <property type="match status" value="1"/>
</dbReference>
<dbReference type="InterPro" id="IPR000014">
    <property type="entry name" value="PAS"/>
</dbReference>
<evidence type="ECO:0000256" key="3">
    <source>
        <dbReference type="ARBA" id="ARBA00012438"/>
    </source>
</evidence>
<dbReference type="InterPro" id="IPR003594">
    <property type="entry name" value="HATPase_dom"/>
</dbReference>
<dbReference type="Pfam" id="PF00512">
    <property type="entry name" value="HisKA"/>
    <property type="match status" value="1"/>
</dbReference>
<dbReference type="SUPFAM" id="SSF55874">
    <property type="entry name" value="ATPase domain of HSP90 chaperone/DNA topoisomerase II/histidine kinase"/>
    <property type="match status" value="1"/>
</dbReference>
<dbReference type="PANTHER" id="PTHR42878">
    <property type="entry name" value="TWO-COMPONENT HISTIDINE KINASE"/>
    <property type="match status" value="1"/>
</dbReference>
<dbReference type="SMART" id="SM00091">
    <property type="entry name" value="PAS"/>
    <property type="match status" value="1"/>
</dbReference>
<dbReference type="Gene3D" id="1.10.287.130">
    <property type="match status" value="1"/>
</dbReference>
<evidence type="ECO:0000313" key="20">
    <source>
        <dbReference type="Proteomes" id="UP000269883"/>
    </source>
</evidence>
<keyword evidence="12" id="KW-0902">Two-component regulatory system</keyword>
<dbReference type="InterPro" id="IPR035965">
    <property type="entry name" value="PAS-like_dom_sf"/>
</dbReference>
<evidence type="ECO:0000256" key="1">
    <source>
        <dbReference type="ARBA" id="ARBA00000085"/>
    </source>
</evidence>
<dbReference type="Gene3D" id="3.30.565.10">
    <property type="entry name" value="Histidine kinase-like ATPase, C-terminal domain"/>
    <property type="match status" value="1"/>
</dbReference>
<reference evidence="19 20" key="1">
    <citation type="journal article" date="2018" name="Sci. Adv.">
        <title>Multi-heme cytochromes provide a pathway for survival in energy-limited environments.</title>
        <authorList>
            <person name="Deng X."/>
            <person name="Dohmae N."/>
            <person name="Nealson K.H."/>
            <person name="Hashimoto K."/>
            <person name="Okamoto A."/>
        </authorList>
    </citation>
    <scope>NUCLEOTIDE SEQUENCE [LARGE SCALE GENOMIC DNA]</scope>
    <source>
        <strain evidence="19 20">IS5</strain>
    </source>
</reference>
<dbReference type="GO" id="GO:0000155">
    <property type="term" value="F:phosphorelay sensor kinase activity"/>
    <property type="evidence" value="ECO:0007669"/>
    <property type="project" value="InterPro"/>
</dbReference>
<dbReference type="InterPro" id="IPR017232">
    <property type="entry name" value="NtrY"/>
</dbReference>
<dbReference type="EMBL" id="AP017378">
    <property type="protein sequence ID" value="BBD07305.1"/>
    <property type="molecule type" value="Genomic_DNA"/>
</dbReference>
<dbReference type="PRINTS" id="PR00344">
    <property type="entry name" value="BCTRLSENSOR"/>
</dbReference>
<dbReference type="SUPFAM" id="SSF55785">
    <property type="entry name" value="PYP-like sensor domain (PAS domain)"/>
    <property type="match status" value="1"/>
</dbReference>
<proteinExistence type="predicted"/>
<keyword evidence="13 15" id="KW-0472">Membrane</keyword>
<evidence type="ECO:0000256" key="11">
    <source>
        <dbReference type="ARBA" id="ARBA00022989"/>
    </source>
</evidence>
<keyword evidence="10" id="KW-0067">ATP-binding</keyword>
<dbReference type="InterPro" id="IPR036890">
    <property type="entry name" value="HATPase_C_sf"/>
</dbReference>
<dbReference type="InterPro" id="IPR003660">
    <property type="entry name" value="HAMP_dom"/>
</dbReference>